<dbReference type="PANTHER" id="PTHR47371">
    <property type="entry name" value="LIPOTEICHOIC ACID SYNTHASE"/>
    <property type="match status" value="1"/>
</dbReference>
<gene>
    <name evidence="8" type="ORF">IPP58_07245</name>
</gene>
<feature type="transmembrane region" description="Helical" evidence="6">
    <location>
        <begin position="143"/>
        <end position="162"/>
    </location>
</feature>
<dbReference type="Proteomes" id="UP000886657">
    <property type="component" value="Unassembled WGS sequence"/>
</dbReference>
<keyword evidence="8" id="KW-0378">Hydrolase</keyword>
<dbReference type="AlphaFoldDB" id="A0A9D7XI36"/>
<evidence type="ECO:0000259" key="7">
    <source>
        <dbReference type="Pfam" id="PF00884"/>
    </source>
</evidence>
<name>A0A9D7XI36_9BACT</name>
<evidence type="ECO:0000256" key="4">
    <source>
        <dbReference type="ARBA" id="ARBA00022989"/>
    </source>
</evidence>
<evidence type="ECO:0000256" key="5">
    <source>
        <dbReference type="ARBA" id="ARBA00023136"/>
    </source>
</evidence>
<accession>A0A9D7XI36</accession>
<dbReference type="Gene3D" id="3.40.720.10">
    <property type="entry name" value="Alkaline Phosphatase, subunit A"/>
    <property type="match status" value="1"/>
</dbReference>
<evidence type="ECO:0000313" key="9">
    <source>
        <dbReference type="Proteomes" id="UP000886657"/>
    </source>
</evidence>
<comment type="caution">
    <text evidence="8">The sequence shown here is derived from an EMBL/GenBank/DDBJ whole genome shotgun (WGS) entry which is preliminary data.</text>
</comment>
<keyword evidence="2" id="KW-1003">Cell membrane</keyword>
<dbReference type="InterPro" id="IPR050448">
    <property type="entry name" value="OpgB/LTA_synthase_biosynth"/>
</dbReference>
<evidence type="ECO:0000256" key="2">
    <source>
        <dbReference type="ARBA" id="ARBA00022475"/>
    </source>
</evidence>
<protein>
    <submittedName>
        <fullName evidence="8">Sulfatase-like hydrolase/transferase</fullName>
    </submittedName>
</protein>
<sequence>MAASNRPKLSTMLYLLATTAGVFCLARLGFLAGFEGLRGLGELETWRSLYLGLKFDLRLAAILVMPAWLLLRSGNPGVASPSWRDRLAPWVLAAALATYVAMVLVAMVDDRAARPILLGFLLLVALYRFGTPGHGLSSRSGRWLWSAFAAFLIAMLIFGYLVDAGSYGYIHTRLNGTLLMFLDNAGTSLRMMWESYPFGRLALALIVLTTVSLWGLGRLTRGLEGLPLSPWLRRAANAGFTLFLLALMWSKWSAYPLRWSEAFEAKRSFHAHLALNPILFFLETRRDMDGGYDLEQVKATQPDLAAYFGIPVQVDAQGLPTLRRHQTPRTLVQGHPNIVLIQLESLAGFKTGVLGNPLKPTPCLDDLAAKGIFFDRFHVAMENTSRSMFATLFGTPDVSSVQNATRNPLLLDQHSALHAFDEYRKSYFLGGSANWAQMRGVLKNNFKDLRLYEEGFFKGPKVDVWGVCDADLLLEAQAVLEAEQAPFWAYIQTSGNHPPFTIPKHLGDFQVERRTPDELRRAGFVDNEEYNAVRLMDYSLRKFFERAEKSPGFANTVYVLWADHGIPRGMTDQRFGDLALGVHHIPCVIYAPHLLKPQRISTVGTQMDLLPTLASILGHPIELQTLGKDLTDPVWGDKAAAFTFTTFRRPPRVGLIQGDWYVNLEPDGRSVLYRLDEPTPRDHGPAEPARARAMTRLAKGFHHWSKFLLSHNKTDRQP</sequence>
<dbReference type="CDD" id="cd16015">
    <property type="entry name" value="LTA_synthase"/>
    <property type="match status" value="1"/>
</dbReference>
<keyword evidence="4 6" id="KW-1133">Transmembrane helix</keyword>
<dbReference type="PANTHER" id="PTHR47371:SF3">
    <property type="entry name" value="PHOSPHOGLYCEROL TRANSFERASE I"/>
    <property type="match status" value="1"/>
</dbReference>
<comment type="subcellular location">
    <subcellularLocation>
        <location evidence="1">Cell membrane</location>
        <topology evidence="1">Multi-pass membrane protein</topology>
    </subcellularLocation>
</comment>
<feature type="transmembrane region" description="Helical" evidence="6">
    <location>
        <begin position="12"/>
        <end position="37"/>
    </location>
</feature>
<keyword evidence="5 6" id="KW-0472">Membrane</keyword>
<feature type="transmembrane region" description="Helical" evidence="6">
    <location>
        <begin position="57"/>
        <end position="75"/>
    </location>
</feature>
<feature type="transmembrane region" description="Helical" evidence="6">
    <location>
        <begin position="87"/>
        <end position="106"/>
    </location>
</feature>
<dbReference type="SUPFAM" id="SSF53649">
    <property type="entry name" value="Alkaline phosphatase-like"/>
    <property type="match status" value="1"/>
</dbReference>
<evidence type="ECO:0000313" key="8">
    <source>
        <dbReference type="EMBL" id="MBK9796278.1"/>
    </source>
</evidence>
<reference evidence="8" key="1">
    <citation type="submission" date="2020-10" db="EMBL/GenBank/DDBJ databases">
        <title>Connecting structure to function with the recovery of over 1000 high-quality activated sludge metagenome-assembled genomes encoding full-length rRNA genes using long-read sequencing.</title>
        <authorList>
            <person name="Singleton C.M."/>
            <person name="Petriglieri F."/>
            <person name="Kristensen J.M."/>
            <person name="Kirkegaard R.H."/>
            <person name="Michaelsen T.Y."/>
            <person name="Andersen M.H."/>
            <person name="Karst S.M."/>
            <person name="Dueholm M.S."/>
            <person name="Nielsen P.H."/>
            <person name="Albertsen M."/>
        </authorList>
    </citation>
    <scope>NUCLEOTIDE SEQUENCE</scope>
    <source>
        <strain evidence="8">Skiv_18-Q3-R9-52_MAXAC.067</strain>
    </source>
</reference>
<dbReference type="GO" id="GO:0016787">
    <property type="term" value="F:hydrolase activity"/>
    <property type="evidence" value="ECO:0007669"/>
    <property type="project" value="UniProtKB-KW"/>
</dbReference>
<feature type="transmembrane region" description="Helical" evidence="6">
    <location>
        <begin position="112"/>
        <end position="131"/>
    </location>
</feature>
<evidence type="ECO:0000256" key="1">
    <source>
        <dbReference type="ARBA" id="ARBA00004651"/>
    </source>
</evidence>
<feature type="transmembrane region" description="Helical" evidence="6">
    <location>
        <begin position="198"/>
        <end position="219"/>
    </location>
</feature>
<evidence type="ECO:0000256" key="6">
    <source>
        <dbReference type="SAM" id="Phobius"/>
    </source>
</evidence>
<dbReference type="EMBL" id="JADKIO010000005">
    <property type="protein sequence ID" value="MBK9796278.1"/>
    <property type="molecule type" value="Genomic_DNA"/>
</dbReference>
<dbReference type="InterPro" id="IPR017850">
    <property type="entry name" value="Alkaline_phosphatase_core_sf"/>
</dbReference>
<keyword evidence="3 6" id="KW-0812">Transmembrane</keyword>
<organism evidence="8 9">
    <name type="scientific">Candidatus Geothrix skivensis</name>
    <dbReference type="NCBI Taxonomy" id="2954439"/>
    <lineage>
        <taxon>Bacteria</taxon>
        <taxon>Pseudomonadati</taxon>
        <taxon>Acidobacteriota</taxon>
        <taxon>Holophagae</taxon>
        <taxon>Holophagales</taxon>
        <taxon>Holophagaceae</taxon>
        <taxon>Geothrix</taxon>
    </lineage>
</organism>
<dbReference type="InterPro" id="IPR000917">
    <property type="entry name" value="Sulfatase_N"/>
</dbReference>
<feature type="domain" description="Sulfatase N-terminal" evidence="7">
    <location>
        <begin position="336"/>
        <end position="618"/>
    </location>
</feature>
<evidence type="ECO:0000256" key="3">
    <source>
        <dbReference type="ARBA" id="ARBA00022692"/>
    </source>
</evidence>
<proteinExistence type="predicted"/>
<dbReference type="Pfam" id="PF00884">
    <property type="entry name" value="Sulfatase"/>
    <property type="match status" value="1"/>
</dbReference>
<dbReference type="GO" id="GO:0005886">
    <property type="term" value="C:plasma membrane"/>
    <property type="evidence" value="ECO:0007669"/>
    <property type="project" value="UniProtKB-SubCell"/>
</dbReference>